<dbReference type="EMBL" id="JARJCM010000013">
    <property type="protein sequence ID" value="KAJ7042254.1"/>
    <property type="molecule type" value="Genomic_DNA"/>
</dbReference>
<evidence type="ECO:0000313" key="1">
    <source>
        <dbReference type="EMBL" id="KAJ7042254.1"/>
    </source>
</evidence>
<reference evidence="1" key="1">
    <citation type="submission" date="2023-03" db="EMBL/GenBank/DDBJ databases">
        <title>Massive genome expansion in bonnet fungi (Mycena s.s.) driven by repeated elements and novel gene families across ecological guilds.</title>
        <authorList>
            <consortium name="Lawrence Berkeley National Laboratory"/>
            <person name="Harder C.B."/>
            <person name="Miyauchi S."/>
            <person name="Viragh M."/>
            <person name="Kuo A."/>
            <person name="Thoen E."/>
            <person name="Andreopoulos B."/>
            <person name="Lu D."/>
            <person name="Skrede I."/>
            <person name="Drula E."/>
            <person name="Henrissat B."/>
            <person name="Morin E."/>
            <person name="Kohler A."/>
            <person name="Barry K."/>
            <person name="LaButti K."/>
            <person name="Morin E."/>
            <person name="Salamov A."/>
            <person name="Lipzen A."/>
            <person name="Mereny Z."/>
            <person name="Hegedus B."/>
            <person name="Baldrian P."/>
            <person name="Stursova M."/>
            <person name="Weitz H."/>
            <person name="Taylor A."/>
            <person name="Grigoriev I.V."/>
            <person name="Nagy L.G."/>
            <person name="Martin F."/>
            <person name="Kauserud H."/>
        </authorList>
    </citation>
    <scope>NUCLEOTIDE SEQUENCE</scope>
    <source>
        <strain evidence="1">CBHHK200</strain>
    </source>
</reference>
<gene>
    <name evidence="1" type="ORF">C8F04DRAFT_1077144</name>
</gene>
<evidence type="ECO:0000313" key="2">
    <source>
        <dbReference type="Proteomes" id="UP001218188"/>
    </source>
</evidence>
<protein>
    <submittedName>
        <fullName evidence="1">Uncharacterized protein</fullName>
    </submittedName>
</protein>
<name>A0AAD6T9Z2_9AGAR</name>
<dbReference type="AlphaFoldDB" id="A0AAD6T9Z2"/>
<organism evidence="1 2">
    <name type="scientific">Mycena alexandri</name>
    <dbReference type="NCBI Taxonomy" id="1745969"/>
    <lineage>
        <taxon>Eukaryota</taxon>
        <taxon>Fungi</taxon>
        <taxon>Dikarya</taxon>
        <taxon>Basidiomycota</taxon>
        <taxon>Agaricomycotina</taxon>
        <taxon>Agaricomycetes</taxon>
        <taxon>Agaricomycetidae</taxon>
        <taxon>Agaricales</taxon>
        <taxon>Marasmiineae</taxon>
        <taxon>Mycenaceae</taxon>
        <taxon>Mycena</taxon>
    </lineage>
</organism>
<sequence length="263" mass="30222">MENMIFASEGGAFFAGSQGFTINSSIFNNLTEVTTAGVPPGASIVYISFRVIQSWLDIRTIPMGDIDLQRQLRPDELRFDNSTGVVGHKRRRSCVRRVYSGKVEGRNSDMTVAMYDGDTAEQEWQQDIAKHMRMRHPNILQVYGIASVNGMHATLFHGDLIPYKYFRNLYKHSPVLTVYILISTAAQYWVQNSTRMFSPFMVSTGSNTILWISFWPAARLFTVHALDPSLDWFTLRRFHSDRGRRRRPYICYSKGHPTPSLYF</sequence>
<dbReference type="Proteomes" id="UP001218188">
    <property type="component" value="Unassembled WGS sequence"/>
</dbReference>
<proteinExistence type="predicted"/>
<comment type="caution">
    <text evidence="1">The sequence shown here is derived from an EMBL/GenBank/DDBJ whole genome shotgun (WGS) entry which is preliminary data.</text>
</comment>
<accession>A0AAD6T9Z2</accession>
<keyword evidence="2" id="KW-1185">Reference proteome</keyword>